<evidence type="ECO:0000313" key="1">
    <source>
        <dbReference type="EMBL" id="KAL1567862.1"/>
    </source>
</evidence>
<comment type="caution">
    <text evidence="1">The sequence shown here is derived from an EMBL/GenBank/DDBJ whole genome shotgun (WGS) entry which is preliminary data.</text>
</comment>
<keyword evidence="2" id="KW-1185">Reference proteome</keyword>
<reference evidence="1 2" key="1">
    <citation type="submission" date="2024-06" db="EMBL/GenBank/DDBJ databases">
        <title>A chromosome level genome sequence of Diviner's sage (Salvia divinorum).</title>
        <authorList>
            <person name="Ford S.A."/>
            <person name="Ro D.-K."/>
            <person name="Ness R.W."/>
            <person name="Phillips M.A."/>
        </authorList>
    </citation>
    <scope>NUCLEOTIDE SEQUENCE [LARGE SCALE GENOMIC DNA]</scope>
    <source>
        <strain evidence="1">SAF-2024a</strain>
        <tissue evidence="1">Leaf</tissue>
    </source>
</reference>
<proteinExistence type="predicted"/>
<dbReference type="Proteomes" id="UP001567538">
    <property type="component" value="Unassembled WGS sequence"/>
</dbReference>
<protein>
    <submittedName>
        <fullName evidence="1">Uncharacterized protein</fullName>
    </submittedName>
</protein>
<sequence>MRSSRSVSPLSPLQEEESGLVTVIPAHSVFCELTGGSFLGCLCTQGEGGWAEGGREVDRRDLVQTN</sequence>
<dbReference type="EMBL" id="JBEAFC010000002">
    <property type="protein sequence ID" value="KAL1567862.1"/>
    <property type="molecule type" value="Genomic_DNA"/>
</dbReference>
<evidence type="ECO:0000313" key="2">
    <source>
        <dbReference type="Proteomes" id="UP001567538"/>
    </source>
</evidence>
<name>A0ABD1IGM0_SALDI</name>
<gene>
    <name evidence="1" type="ORF">AAHA92_03291</name>
</gene>
<dbReference type="AlphaFoldDB" id="A0ABD1IGM0"/>
<accession>A0ABD1IGM0</accession>
<organism evidence="1 2">
    <name type="scientific">Salvia divinorum</name>
    <name type="common">Maria pastora</name>
    <name type="synonym">Diviner's sage</name>
    <dbReference type="NCBI Taxonomy" id="28513"/>
    <lineage>
        <taxon>Eukaryota</taxon>
        <taxon>Viridiplantae</taxon>
        <taxon>Streptophyta</taxon>
        <taxon>Embryophyta</taxon>
        <taxon>Tracheophyta</taxon>
        <taxon>Spermatophyta</taxon>
        <taxon>Magnoliopsida</taxon>
        <taxon>eudicotyledons</taxon>
        <taxon>Gunneridae</taxon>
        <taxon>Pentapetalae</taxon>
        <taxon>asterids</taxon>
        <taxon>lamiids</taxon>
        <taxon>Lamiales</taxon>
        <taxon>Lamiaceae</taxon>
        <taxon>Nepetoideae</taxon>
        <taxon>Mentheae</taxon>
        <taxon>Salviinae</taxon>
        <taxon>Salvia</taxon>
        <taxon>Salvia subgen. Calosphace</taxon>
    </lineage>
</organism>